<feature type="transmembrane region" description="Helical" evidence="6">
    <location>
        <begin position="147"/>
        <end position="168"/>
    </location>
</feature>
<feature type="transmembrane region" description="Helical" evidence="6">
    <location>
        <begin position="124"/>
        <end position="141"/>
    </location>
</feature>
<feature type="non-terminal residue" evidence="8">
    <location>
        <position position="1"/>
    </location>
</feature>
<evidence type="ECO:0000313" key="9">
    <source>
        <dbReference type="Proteomes" id="UP001186944"/>
    </source>
</evidence>
<dbReference type="EMBL" id="VSWD01000007">
    <property type="protein sequence ID" value="KAK3097593.1"/>
    <property type="molecule type" value="Genomic_DNA"/>
</dbReference>
<dbReference type="Proteomes" id="UP001186944">
    <property type="component" value="Unassembled WGS sequence"/>
</dbReference>
<evidence type="ECO:0000313" key="8">
    <source>
        <dbReference type="EMBL" id="KAK3097593.1"/>
    </source>
</evidence>
<dbReference type="PROSITE" id="PS50850">
    <property type="entry name" value="MFS"/>
    <property type="match status" value="1"/>
</dbReference>
<keyword evidence="4 6" id="KW-0472">Membrane</keyword>
<dbReference type="InterPro" id="IPR005828">
    <property type="entry name" value="MFS_sugar_transport-like"/>
</dbReference>
<dbReference type="AlphaFoldDB" id="A0AA88YE25"/>
<dbReference type="SUPFAM" id="SSF103473">
    <property type="entry name" value="MFS general substrate transporter"/>
    <property type="match status" value="1"/>
</dbReference>
<evidence type="ECO:0000256" key="2">
    <source>
        <dbReference type="ARBA" id="ARBA00022692"/>
    </source>
</evidence>
<keyword evidence="2 6" id="KW-0812">Transmembrane</keyword>
<organism evidence="8 9">
    <name type="scientific">Pinctada imbricata</name>
    <name type="common">Atlantic pearl-oyster</name>
    <name type="synonym">Pinctada martensii</name>
    <dbReference type="NCBI Taxonomy" id="66713"/>
    <lineage>
        <taxon>Eukaryota</taxon>
        <taxon>Metazoa</taxon>
        <taxon>Spiralia</taxon>
        <taxon>Lophotrochozoa</taxon>
        <taxon>Mollusca</taxon>
        <taxon>Bivalvia</taxon>
        <taxon>Autobranchia</taxon>
        <taxon>Pteriomorphia</taxon>
        <taxon>Pterioida</taxon>
        <taxon>Pterioidea</taxon>
        <taxon>Pteriidae</taxon>
        <taxon>Pinctada</taxon>
    </lineage>
</organism>
<gene>
    <name evidence="8" type="ORF">FSP39_011253</name>
</gene>
<feature type="compositionally biased region" description="Low complexity" evidence="5">
    <location>
        <begin position="722"/>
        <end position="735"/>
    </location>
</feature>
<feature type="transmembrane region" description="Helical" evidence="6">
    <location>
        <begin position="208"/>
        <end position="227"/>
    </location>
</feature>
<reference evidence="8" key="1">
    <citation type="submission" date="2019-08" db="EMBL/GenBank/DDBJ databases">
        <title>The improved chromosome-level genome for the pearl oyster Pinctada fucata martensii using PacBio sequencing and Hi-C.</title>
        <authorList>
            <person name="Zheng Z."/>
        </authorList>
    </citation>
    <scope>NUCLEOTIDE SEQUENCE</scope>
    <source>
        <strain evidence="8">ZZ-2019</strain>
        <tissue evidence="8">Adductor muscle</tissue>
    </source>
</reference>
<keyword evidence="9" id="KW-1185">Reference proteome</keyword>
<feature type="transmembrane region" description="Helical" evidence="6">
    <location>
        <begin position="443"/>
        <end position="464"/>
    </location>
</feature>
<dbReference type="GO" id="GO:0016020">
    <property type="term" value="C:membrane"/>
    <property type="evidence" value="ECO:0007669"/>
    <property type="project" value="UniProtKB-SubCell"/>
</dbReference>
<feature type="transmembrane region" description="Helical" evidence="6">
    <location>
        <begin position="376"/>
        <end position="399"/>
    </location>
</feature>
<comment type="caution">
    <text evidence="8">The sequence shown here is derived from an EMBL/GenBank/DDBJ whole genome shotgun (WGS) entry which is preliminary data.</text>
</comment>
<proteinExistence type="predicted"/>
<evidence type="ECO:0000256" key="6">
    <source>
        <dbReference type="SAM" id="Phobius"/>
    </source>
</evidence>
<evidence type="ECO:0000256" key="4">
    <source>
        <dbReference type="ARBA" id="ARBA00023136"/>
    </source>
</evidence>
<feature type="transmembrane region" description="Helical" evidence="6">
    <location>
        <begin position="577"/>
        <end position="597"/>
    </location>
</feature>
<accession>A0AA88YE25</accession>
<dbReference type="CDD" id="cd17317">
    <property type="entry name" value="MFS_SLC22"/>
    <property type="match status" value="1"/>
</dbReference>
<feature type="region of interest" description="Disordered" evidence="5">
    <location>
        <begin position="722"/>
        <end position="747"/>
    </location>
</feature>
<dbReference type="InterPro" id="IPR020846">
    <property type="entry name" value="MFS_dom"/>
</dbReference>
<keyword evidence="3 6" id="KW-1133">Transmembrane helix</keyword>
<evidence type="ECO:0000256" key="5">
    <source>
        <dbReference type="SAM" id="MobiDB-lite"/>
    </source>
</evidence>
<dbReference type="Gene3D" id="1.20.1250.20">
    <property type="entry name" value="MFS general substrate transporter like domains"/>
    <property type="match status" value="1"/>
</dbReference>
<feature type="domain" description="Major facilitator superfamily (MFS) profile" evidence="7">
    <location>
        <begin position="39"/>
        <end position="469"/>
    </location>
</feature>
<dbReference type="PANTHER" id="PTHR24064">
    <property type="entry name" value="SOLUTE CARRIER FAMILY 22 MEMBER"/>
    <property type="match status" value="1"/>
</dbReference>
<evidence type="ECO:0000256" key="1">
    <source>
        <dbReference type="ARBA" id="ARBA00004141"/>
    </source>
</evidence>
<feature type="transmembrane region" description="Helical" evidence="6">
    <location>
        <begin position="286"/>
        <end position="307"/>
    </location>
</feature>
<comment type="subcellular location">
    <subcellularLocation>
        <location evidence="1">Membrane</location>
        <topology evidence="1">Multi-pass membrane protein</topology>
    </subcellularLocation>
</comment>
<feature type="transmembrane region" description="Helical" evidence="6">
    <location>
        <begin position="180"/>
        <end position="202"/>
    </location>
</feature>
<evidence type="ECO:0000259" key="7">
    <source>
        <dbReference type="PROSITE" id="PS50850"/>
    </source>
</evidence>
<dbReference type="GO" id="GO:0022857">
    <property type="term" value="F:transmembrane transporter activity"/>
    <property type="evidence" value="ECO:0007669"/>
    <property type="project" value="InterPro"/>
</dbReference>
<feature type="transmembrane region" description="Helical" evidence="6">
    <location>
        <begin position="352"/>
        <end position="370"/>
    </location>
</feature>
<protein>
    <recommendedName>
        <fullName evidence="7">Major facilitator superfamily (MFS) profile domain-containing protein</fullName>
    </recommendedName>
</protein>
<feature type="transmembrane region" description="Helical" evidence="6">
    <location>
        <begin position="99"/>
        <end position="117"/>
    </location>
</feature>
<name>A0AA88YE25_PINIB</name>
<feature type="transmembrane region" description="Helical" evidence="6">
    <location>
        <begin position="319"/>
        <end position="340"/>
    </location>
</feature>
<evidence type="ECO:0000256" key="3">
    <source>
        <dbReference type="ARBA" id="ARBA00022989"/>
    </source>
</evidence>
<sequence>CKIPGYSNDTYQVQSPYHQRLVNLHIPNSEDHTKDYEECDVFTFDQSLITSQNSSRPNNATKTKCSSWVYSDEDFDQTFVSEMNLVCDEKYKVSLAKTIFFGGVLVGSFGFGICSDLIGRRKTLIIAVLMQFACSLSLAWADSYVTYVILRFGIGLCNVGMFMTSYVIGMEWVGPSKRTYVGLVIALIAPVGEFYLTLASYLTRQWKYTEIIIAVPVALYSLCWFFIPESPRWLVSQGRIEEAKDLLKTAAKVNKKELPEKLLDKLAPEEKKETGKVWLLFTEKSLAIRTCIIFYNWMVASMVFYGLSLNTGALYGNLYVNFIIMALVEFPGHFLPIVLIDRFGRRKSHCSFMLIGGIGCLSTIFTVNYGGKDLQWLTTSLAMVGKLFSTAAFATIYVFSAELYPTVVRNAGMGSSSCWARVGGMISPFIGDTADLVGGKFGTAVPLIIFGAACLLAGFLALALPETLNRSLPETIQDGKNYTKCKIPGYSNDTYQIQNPHHERLVDLFIPRSEGTNQDYDKCHVYLFDQSPSRYINRSRPKNTSMVKCSSWVYSKQDFDDTFVSEADLVGGKFGTAVPLIIFGAASVIAGLLSLALPETLNKSLPETIQDGKNFGRYAQTPDPRKCHDVNPDACQKFLAKDPNMCSNDCLAKRCIAAERYAKDFHKFYTAGCTEKELCKALFGFESDKREISIDREGRSYLLHGGCCDSNYCNIHDPLNVTSTPDPSSRPSRPTGPNPLLSNTTDPIFDSCKDSDLDTDGCRLLNDTDPTMCQNSCLATQFCPKFCGSCRKYLENIFSTNSCVSVVTLGVDLSVTSQLGCMDDRICGLYFSGGGGLGGIGKRQTTLKGSCCKEDLCNRKAALAPAAPVG</sequence>
<dbReference type="Pfam" id="PF00083">
    <property type="entry name" value="Sugar_tr"/>
    <property type="match status" value="1"/>
</dbReference>
<dbReference type="InterPro" id="IPR036259">
    <property type="entry name" value="MFS_trans_sf"/>
</dbReference>